<feature type="region of interest" description="Disordered" evidence="6">
    <location>
        <begin position="509"/>
        <end position="528"/>
    </location>
</feature>
<keyword evidence="4 7" id="KW-0472">Membrane</keyword>
<organism evidence="10 11">
    <name type="scientific">Helobdella robusta</name>
    <name type="common">Californian leech</name>
    <dbReference type="NCBI Taxonomy" id="6412"/>
    <lineage>
        <taxon>Eukaryota</taxon>
        <taxon>Metazoa</taxon>
        <taxon>Spiralia</taxon>
        <taxon>Lophotrochozoa</taxon>
        <taxon>Annelida</taxon>
        <taxon>Clitellata</taxon>
        <taxon>Hirudinea</taxon>
        <taxon>Rhynchobdellida</taxon>
        <taxon>Glossiphoniidae</taxon>
        <taxon>Helobdella</taxon>
    </lineage>
</organism>
<dbReference type="RefSeq" id="XP_009019790.1">
    <property type="nucleotide sequence ID" value="XM_009021542.1"/>
</dbReference>
<feature type="transmembrane region" description="Helical" evidence="7">
    <location>
        <begin position="61"/>
        <end position="82"/>
    </location>
</feature>
<keyword evidence="5" id="KW-0807">Transducer</keyword>
<dbReference type="CTD" id="20210987"/>
<dbReference type="EnsemblMetazoa" id="HelroT188682">
    <property type="protein sequence ID" value="HelroP188682"/>
    <property type="gene ID" value="HelroG188682"/>
</dbReference>
<feature type="transmembrane region" description="Helical" evidence="7">
    <location>
        <begin position="133"/>
        <end position="153"/>
    </location>
</feature>
<keyword evidence="5" id="KW-0675">Receptor</keyword>
<name>T1FQ90_HELRO</name>
<dbReference type="CDD" id="cd14978">
    <property type="entry name" value="7tmA_FMRFamide_R-like"/>
    <property type="match status" value="1"/>
</dbReference>
<feature type="region of interest" description="Disordered" evidence="6">
    <location>
        <begin position="351"/>
        <end position="381"/>
    </location>
</feature>
<reference evidence="11" key="1">
    <citation type="submission" date="2012-12" db="EMBL/GenBank/DDBJ databases">
        <authorList>
            <person name="Hellsten U."/>
            <person name="Grimwood J."/>
            <person name="Chapman J.A."/>
            <person name="Shapiro H."/>
            <person name="Aerts A."/>
            <person name="Otillar R.P."/>
            <person name="Terry A.Y."/>
            <person name="Boore J.L."/>
            <person name="Simakov O."/>
            <person name="Marletaz F."/>
            <person name="Cho S.-J."/>
            <person name="Edsinger-Gonzales E."/>
            <person name="Havlak P."/>
            <person name="Kuo D.-H."/>
            <person name="Larsson T."/>
            <person name="Lv J."/>
            <person name="Arendt D."/>
            <person name="Savage R."/>
            <person name="Osoegawa K."/>
            <person name="de Jong P."/>
            <person name="Lindberg D.R."/>
            <person name="Seaver E.C."/>
            <person name="Weisblat D.A."/>
            <person name="Putnam N.H."/>
            <person name="Grigoriev I.V."/>
            <person name="Rokhsar D.S."/>
        </authorList>
    </citation>
    <scope>NUCLEOTIDE SEQUENCE</scope>
</reference>
<keyword evidence="11" id="KW-1185">Reference proteome</keyword>
<evidence type="ECO:0000256" key="3">
    <source>
        <dbReference type="ARBA" id="ARBA00022989"/>
    </source>
</evidence>
<evidence type="ECO:0000256" key="7">
    <source>
        <dbReference type="SAM" id="Phobius"/>
    </source>
</evidence>
<keyword evidence="3 7" id="KW-1133">Transmembrane helix</keyword>
<dbReference type="GO" id="GO:0004930">
    <property type="term" value="F:G protein-coupled receptor activity"/>
    <property type="evidence" value="ECO:0007669"/>
    <property type="project" value="UniProtKB-KW"/>
</dbReference>
<dbReference type="Proteomes" id="UP000015101">
    <property type="component" value="Unassembled WGS sequence"/>
</dbReference>
<feature type="transmembrane region" description="Helical" evidence="7">
    <location>
        <begin position="428"/>
        <end position="448"/>
    </location>
</feature>
<feature type="domain" description="G-protein coupled receptors family 1 profile" evidence="8">
    <location>
        <begin position="75"/>
        <end position="445"/>
    </location>
</feature>
<evidence type="ECO:0000313" key="9">
    <source>
        <dbReference type="EMBL" id="ESO02382.1"/>
    </source>
</evidence>
<dbReference type="PANTHER" id="PTHR46641:SF25">
    <property type="entry name" value="CNMAMIDE RECEPTOR-RELATED"/>
    <property type="match status" value="1"/>
</dbReference>
<dbReference type="SUPFAM" id="SSF81321">
    <property type="entry name" value="Family A G protein-coupled receptor-like"/>
    <property type="match status" value="1"/>
</dbReference>
<dbReference type="InParanoid" id="T1FQ90"/>
<dbReference type="GO" id="GO:0016020">
    <property type="term" value="C:membrane"/>
    <property type="evidence" value="ECO:0007669"/>
    <property type="project" value="UniProtKB-SubCell"/>
</dbReference>
<feature type="transmembrane region" description="Helical" evidence="7">
    <location>
        <begin position="388"/>
        <end position="408"/>
    </location>
</feature>
<dbReference type="Gene3D" id="1.20.1070.10">
    <property type="entry name" value="Rhodopsin 7-helix transmembrane proteins"/>
    <property type="match status" value="1"/>
</dbReference>
<dbReference type="InterPro" id="IPR000276">
    <property type="entry name" value="GPCR_Rhodpsn"/>
</dbReference>
<dbReference type="PANTHER" id="PTHR46641">
    <property type="entry name" value="FMRFAMIDE RECEPTOR-RELATED"/>
    <property type="match status" value="1"/>
</dbReference>
<dbReference type="FunCoup" id="T1FQ90">
    <property type="interactions" value="10"/>
</dbReference>
<evidence type="ECO:0000256" key="1">
    <source>
        <dbReference type="ARBA" id="ARBA00004370"/>
    </source>
</evidence>
<dbReference type="PRINTS" id="PR00237">
    <property type="entry name" value="GPCRRHODOPSN"/>
</dbReference>
<keyword evidence="2 5" id="KW-0812">Transmembrane</keyword>
<feature type="transmembrane region" description="Helical" evidence="7">
    <location>
        <begin position="268"/>
        <end position="293"/>
    </location>
</feature>
<dbReference type="InterPro" id="IPR017452">
    <property type="entry name" value="GPCR_Rhodpsn_7TM"/>
</dbReference>
<sequence length="528" mass="59286">MEADDSLSTTTQLTALNDNTIHLSFFPTTTTTTPTTTAATTAANPRTKEESFINGDYSFPWLYVSPLILIFGCIGNILIICVMRRKKMRNSTTAVYLVGLGIFDTLALVSRVLPEVFMHLRIGTFGELNNDVAIWLIVLFTIDRFIAVCLPLFKRKICLPKRAFCMIVIVALLLLGKNIHIFWTRGPMYESKNFTLPINSTEHLLMTDVLKSHLHAAQTTSSSIETTGNVSNHSPREIVLNETVVTVSVLKTNCGRLGYFESKIRPRIALITISIIPFCIICFCNVAIIYSLVKMSRKMKVHKRQSNVSVFSKIADMSIRIAKVKEENVMQCPTDSDNERISLDAKQLVKDASRSSHLNESTSTASSQTNHLAAPPSKNSSGMTQTTLMCLSTSIAFLICVYPSIILSNMKHLMDTPSSRTPYRQARAFFFQMSVLNHAINFFLYCLTGQRFRRELVKMLNEWLDLITCKKCKARRKQNLMSSMRSSRSTSITFTNKLTKIVELQDEESGMNYSSSLPNGDPLNKGNL</sequence>
<dbReference type="InterPro" id="IPR052954">
    <property type="entry name" value="GPCR-Ligand_Int"/>
</dbReference>
<evidence type="ECO:0000313" key="11">
    <source>
        <dbReference type="Proteomes" id="UP000015101"/>
    </source>
</evidence>
<dbReference type="AlphaFoldDB" id="T1FQ90"/>
<dbReference type="GeneID" id="20210987"/>
<proteinExistence type="inferred from homology"/>
<dbReference type="eggNOG" id="KOG3656">
    <property type="taxonomic scope" value="Eukaryota"/>
</dbReference>
<gene>
    <name evidence="10" type="primary">20210987</name>
    <name evidence="9" type="ORF">HELRODRAFT_188682</name>
</gene>
<reference evidence="10" key="3">
    <citation type="submission" date="2015-06" db="UniProtKB">
        <authorList>
            <consortium name="EnsemblMetazoa"/>
        </authorList>
    </citation>
    <scope>IDENTIFICATION</scope>
</reference>
<feature type="transmembrane region" description="Helical" evidence="7">
    <location>
        <begin position="94"/>
        <end position="113"/>
    </location>
</feature>
<reference evidence="9 11" key="2">
    <citation type="journal article" date="2013" name="Nature">
        <title>Insights into bilaterian evolution from three spiralian genomes.</title>
        <authorList>
            <person name="Simakov O."/>
            <person name="Marletaz F."/>
            <person name="Cho S.J."/>
            <person name="Edsinger-Gonzales E."/>
            <person name="Havlak P."/>
            <person name="Hellsten U."/>
            <person name="Kuo D.H."/>
            <person name="Larsson T."/>
            <person name="Lv J."/>
            <person name="Arendt D."/>
            <person name="Savage R."/>
            <person name="Osoegawa K."/>
            <person name="de Jong P."/>
            <person name="Grimwood J."/>
            <person name="Chapman J.A."/>
            <person name="Shapiro H."/>
            <person name="Aerts A."/>
            <person name="Otillar R.P."/>
            <person name="Terry A.Y."/>
            <person name="Boore J.L."/>
            <person name="Grigoriev I.V."/>
            <person name="Lindberg D.R."/>
            <person name="Seaver E.C."/>
            <person name="Weisblat D.A."/>
            <person name="Putnam N.H."/>
            <person name="Rokhsar D.S."/>
        </authorList>
    </citation>
    <scope>NUCLEOTIDE SEQUENCE</scope>
</reference>
<comment type="subcellular location">
    <subcellularLocation>
        <location evidence="1">Membrane</location>
    </subcellularLocation>
</comment>
<dbReference type="PROSITE" id="PS00237">
    <property type="entry name" value="G_PROTEIN_RECEP_F1_1"/>
    <property type="match status" value="1"/>
</dbReference>
<accession>T1FQ90</accession>
<comment type="similarity">
    <text evidence="5">Belongs to the G-protein coupled receptor 1 family.</text>
</comment>
<evidence type="ECO:0000256" key="4">
    <source>
        <dbReference type="ARBA" id="ARBA00023136"/>
    </source>
</evidence>
<evidence type="ECO:0000256" key="5">
    <source>
        <dbReference type="RuleBase" id="RU000688"/>
    </source>
</evidence>
<dbReference type="HOGENOM" id="CLU_009579_24_0_1"/>
<dbReference type="EMBL" id="AMQM01000865">
    <property type="status" value="NOT_ANNOTATED_CDS"/>
    <property type="molecule type" value="Genomic_DNA"/>
</dbReference>
<keyword evidence="5" id="KW-0297">G-protein coupled receptor</keyword>
<feature type="transmembrane region" description="Helical" evidence="7">
    <location>
        <begin position="165"/>
        <end position="183"/>
    </location>
</feature>
<dbReference type="PROSITE" id="PS50262">
    <property type="entry name" value="G_PROTEIN_RECEP_F1_2"/>
    <property type="match status" value="1"/>
</dbReference>
<evidence type="ECO:0000313" key="10">
    <source>
        <dbReference type="EnsemblMetazoa" id="HelroP188682"/>
    </source>
</evidence>
<protein>
    <recommendedName>
        <fullName evidence="8">G-protein coupled receptors family 1 profile domain-containing protein</fullName>
    </recommendedName>
</protein>
<dbReference type="OrthoDB" id="9990906at2759"/>
<dbReference type="EMBL" id="KB096742">
    <property type="protein sequence ID" value="ESO02382.1"/>
    <property type="molecule type" value="Genomic_DNA"/>
</dbReference>
<feature type="compositionally biased region" description="Polar residues" evidence="6">
    <location>
        <begin position="355"/>
        <end position="381"/>
    </location>
</feature>
<dbReference type="KEGG" id="hro:HELRODRAFT_188682"/>
<evidence type="ECO:0000259" key="8">
    <source>
        <dbReference type="PROSITE" id="PS50262"/>
    </source>
</evidence>
<evidence type="ECO:0000256" key="2">
    <source>
        <dbReference type="ARBA" id="ARBA00022692"/>
    </source>
</evidence>
<evidence type="ECO:0000256" key="6">
    <source>
        <dbReference type="SAM" id="MobiDB-lite"/>
    </source>
</evidence>